<evidence type="ECO:0000313" key="9">
    <source>
        <dbReference type="Proteomes" id="UP000287033"/>
    </source>
</evidence>
<dbReference type="InterPro" id="IPR035892">
    <property type="entry name" value="C2_domain_sf"/>
</dbReference>
<feature type="region of interest" description="Disordered" evidence="6">
    <location>
        <begin position="412"/>
        <end position="434"/>
    </location>
</feature>
<dbReference type="EMBL" id="BEZZ01001730">
    <property type="protein sequence ID" value="GCC20327.1"/>
    <property type="molecule type" value="Genomic_DNA"/>
</dbReference>
<dbReference type="Gene3D" id="3.20.20.190">
    <property type="entry name" value="Phosphatidylinositol (PI) phosphodiesterase"/>
    <property type="match status" value="1"/>
</dbReference>
<name>A0A401RQ59_CHIPU</name>
<feature type="compositionally biased region" description="Acidic residues" evidence="6">
    <location>
        <begin position="86"/>
        <end position="101"/>
    </location>
</feature>
<feature type="compositionally biased region" description="Basic and acidic residues" evidence="6">
    <location>
        <begin position="623"/>
        <end position="637"/>
    </location>
</feature>
<dbReference type="PRINTS" id="PR00390">
    <property type="entry name" value="PHPHLIPASEC"/>
</dbReference>
<dbReference type="InterPro" id="IPR014815">
    <property type="entry name" value="PLC-beta_C"/>
</dbReference>
<keyword evidence="4" id="KW-0442">Lipid degradation</keyword>
<sequence>MADYCRIIFGDMLLTDTMEKYPLRPGVPLPSPHELMGKILIKNKKNKMSSANNQDGQRRKSMVSEADQTTLQGEIPQTGEPIEEHCDIEDEPENMEQEEAEDLKKQESDEGTAGQEVTAYEEMSSLVNYIQPVKFQSFEVAKKINKSYIISSFTETKALDLLVKFSVDFVEYNKRQMSRIYPKGTRVDSSNYMPQVFWNAGCQMVALNFQTADLPMQLNNSYFEFNGRSGYILKHELLRHLDKTFDPFTTDRIDVVVSNTLSILVTVTFFVEVELLGLPGDPKRKYRTKLSTEPNSINPQWKDEEKFVFEKILVPEMAYVRIATFEDNGRFVGHRILPVPALQTGYRHINLRSETNQPLTMPALFVHMEVKDFVPDTWADLTKALIDPIEFVGSMNPPSKQEETVSCDQVVTDNTQTPDNSNGAPDTNGPGTPNILCTGTEESSKDIAEIEPLTIDELKTQKAFLKVQKKQEKDIKELERKIQKKKDDLIQKYSSSFTELRRKNSGNSKGHKKKCLKESYESEMKEMKKKIELKRQEKIENMLKSTVDKSIQEKKTYVKKANILLAEASLKTFTVWYSISYIVPVQYQQEVQDEYEAKMTALPQLVEELSKLIITSKFTPELERMQSQEKDVEESKALEPLPPTTESTSESIANEDEDGPEYLIAVL</sequence>
<dbReference type="GO" id="GO:0051209">
    <property type="term" value="P:release of sequestered calcium ion into cytosol"/>
    <property type="evidence" value="ECO:0007669"/>
    <property type="project" value="TreeGrafter"/>
</dbReference>
<evidence type="ECO:0000313" key="8">
    <source>
        <dbReference type="EMBL" id="GCC20327.1"/>
    </source>
</evidence>
<feature type="region of interest" description="Disordered" evidence="6">
    <location>
        <begin position="43"/>
        <end position="114"/>
    </location>
</feature>
<dbReference type="GO" id="GO:0048015">
    <property type="term" value="P:phosphatidylinositol-mediated signaling"/>
    <property type="evidence" value="ECO:0007669"/>
    <property type="project" value="TreeGrafter"/>
</dbReference>
<feature type="coiled-coil region" evidence="5">
    <location>
        <begin position="455"/>
        <end position="537"/>
    </location>
</feature>
<feature type="region of interest" description="Disordered" evidence="6">
    <location>
        <begin position="623"/>
        <end position="661"/>
    </location>
</feature>
<comment type="caution">
    <text evidence="8">The sequence shown here is derived from an EMBL/GenBank/DDBJ whole genome shotgun (WGS) entry which is preliminary data.</text>
</comment>
<dbReference type="STRING" id="137246.A0A401RQ59"/>
<dbReference type="PANTHER" id="PTHR10336">
    <property type="entry name" value="PHOSPHOINOSITIDE-SPECIFIC PHOSPHOLIPASE C FAMILY PROTEIN"/>
    <property type="match status" value="1"/>
</dbReference>
<organism evidence="8 9">
    <name type="scientific">Chiloscyllium punctatum</name>
    <name type="common">Brownbanded bambooshark</name>
    <name type="synonym">Hemiscyllium punctatum</name>
    <dbReference type="NCBI Taxonomy" id="137246"/>
    <lineage>
        <taxon>Eukaryota</taxon>
        <taxon>Metazoa</taxon>
        <taxon>Chordata</taxon>
        <taxon>Craniata</taxon>
        <taxon>Vertebrata</taxon>
        <taxon>Chondrichthyes</taxon>
        <taxon>Elasmobranchii</taxon>
        <taxon>Galeomorphii</taxon>
        <taxon>Galeoidea</taxon>
        <taxon>Orectolobiformes</taxon>
        <taxon>Hemiscylliidae</taxon>
        <taxon>Chiloscyllium</taxon>
    </lineage>
</organism>
<proteinExistence type="predicted"/>
<keyword evidence="4" id="KW-0378">Hydrolase</keyword>
<dbReference type="EC" id="3.1.4.11" evidence="4"/>
<dbReference type="GO" id="GO:0005737">
    <property type="term" value="C:cytoplasm"/>
    <property type="evidence" value="ECO:0007669"/>
    <property type="project" value="TreeGrafter"/>
</dbReference>
<dbReference type="SUPFAM" id="SSF49562">
    <property type="entry name" value="C2 domain (Calcium/lipid-binding domain, CaLB)"/>
    <property type="match status" value="1"/>
</dbReference>
<dbReference type="Pfam" id="PF08703">
    <property type="entry name" value="PLC-beta_C"/>
    <property type="match status" value="1"/>
</dbReference>
<evidence type="ECO:0000256" key="6">
    <source>
        <dbReference type="SAM" id="MobiDB-lite"/>
    </source>
</evidence>
<dbReference type="GO" id="GO:0005509">
    <property type="term" value="F:calcium ion binding"/>
    <property type="evidence" value="ECO:0007669"/>
    <property type="project" value="InterPro"/>
</dbReference>
<dbReference type="Pfam" id="PF00387">
    <property type="entry name" value="PI-PLC-Y"/>
    <property type="match status" value="1"/>
</dbReference>
<dbReference type="InterPro" id="IPR042531">
    <property type="entry name" value="PLC-beta_C_sf"/>
</dbReference>
<gene>
    <name evidence="8" type="ORF">chiPu_0018886</name>
</gene>
<keyword evidence="3" id="KW-0106">Calcium</keyword>
<dbReference type="SUPFAM" id="SSF51695">
    <property type="entry name" value="PLC-like phosphodiesterases"/>
    <property type="match status" value="1"/>
</dbReference>
<evidence type="ECO:0000256" key="1">
    <source>
        <dbReference type="ARBA" id="ARBA00001913"/>
    </source>
</evidence>
<evidence type="ECO:0000256" key="5">
    <source>
        <dbReference type="SAM" id="Coils"/>
    </source>
</evidence>
<dbReference type="Pfam" id="PF00388">
    <property type="entry name" value="PI-PLC-X"/>
    <property type="match status" value="1"/>
</dbReference>
<dbReference type="InterPro" id="IPR001711">
    <property type="entry name" value="PLipase_C_Pinositol-sp_Y"/>
</dbReference>
<reference evidence="8 9" key="1">
    <citation type="journal article" date="2018" name="Nat. Ecol. Evol.">
        <title>Shark genomes provide insights into elasmobranch evolution and the origin of vertebrates.</title>
        <authorList>
            <person name="Hara Y"/>
            <person name="Yamaguchi K"/>
            <person name="Onimaru K"/>
            <person name="Kadota M"/>
            <person name="Koyanagi M"/>
            <person name="Keeley SD"/>
            <person name="Tatsumi K"/>
            <person name="Tanaka K"/>
            <person name="Motone F"/>
            <person name="Kageyama Y"/>
            <person name="Nozu R"/>
            <person name="Adachi N"/>
            <person name="Nishimura O"/>
            <person name="Nakagawa R"/>
            <person name="Tanegashima C"/>
            <person name="Kiyatake I"/>
            <person name="Matsumoto R"/>
            <person name="Murakumo K"/>
            <person name="Nishida K"/>
            <person name="Terakita A"/>
            <person name="Kuratani S"/>
            <person name="Sato K"/>
            <person name="Hyodo S Kuraku.S."/>
        </authorList>
    </citation>
    <scope>NUCLEOTIDE SEQUENCE [LARGE SCALE GENOMIC DNA]</scope>
</reference>
<feature type="domain" description="PI-PLC Y-box" evidence="7">
    <location>
        <begin position="123"/>
        <end position="239"/>
    </location>
</feature>
<dbReference type="OrthoDB" id="269822at2759"/>
<comment type="cofactor">
    <cofactor evidence="1">
        <name>Ca(2+)</name>
        <dbReference type="ChEBI" id="CHEBI:29108"/>
    </cofactor>
</comment>
<protein>
    <recommendedName>
        <fullName evidence="4">Phosphoinositide phospholipase C</fullName>
        <ecNumber evidence="4">3.1.4.11</ecNumber>
    </recommendedName>
</protein>
<dbReference type="GO" id="GO:0004435">
    <property type="term" value="F:phosphatidylinositol-4,5-bisphosphate phospholipase C activity"/>
    <property type="evidence" value="ECO:0007669"/>
    <property type="project" value="UniProtKB-EC"/>
</dbReference>
<dbReference type="GO" id="GO:0046488">
    <property type="term" value="P:phosphatidylinositol metabolic process"/>
    <property type="evidence" value="ECO:0007669"/>
    <property type="project" value="TreeGrafter"/>
</dbReference>
<keyword evidence="5" id="KW-0175">Coiled coil</keyword>
<keyword evidence="4" id="KW-0443">Lipid metabolism</keyword>
<dbReference type="GO" id="GO:0016042">
    <property type="term" value="P:lipid catabolic process"/>
    <property type="evidence" value="ECO:0007669"/>
    <property type="project" value="UniProtKB-KW"/>
</dbReference>
<dbReference type="Gene3D" id="1.20.1230.10">
    <property type="entry name" value="Phospholipase C beta, distal C-terminal domain"/>
    <property type="match status" value="2"/>
</dbReference>
<dbReference type="Proteomes" id="UP000287033">
    <property type="component" value="Unassembled WGS sequence"/>
</dbReference>
<dbReference type="OMA" id="FIKWDDX"/>
<dbReference type="PROSITE" id="PS50007">
    <property type="entry name" value="PIPLC_X_DOMAIN"/>
    <property type="match status" value="1"/>
</dbReference>
<keyword evidence="9" id="KW-1185">Reference proteome</keyword>
<dbReference type="SUPFAM" id="SSF69989">
    <property type="entry name" value="C-terminal domain of PLC-beta"/>
    <property type="match status" value="1"/>
</dbReference>
<evidence type="ECO:0000256" key="2">
    <source>
        <dbReference type="ARBA" id="ARBA00022553"/>
    </source>
</evidence>
<keyword evidence="2" id="KW-0597">Phosphoprotein</keyword>
<dbReference type="InterPro" id="IPR017946">
    <property type="entry name" value="PLC-like_Pdiesterase_TIM-brl"/>
</dbReference>
<dbReference type="PROSITE" id="PS50008">
    <property type="entry name" value="PIPLC_Y_DOMAIN"/>
    <property type="match status" value="1"/>
</dbReference>
<dbReference type="CDD" id="cd00275">
    <property type="entry name" value="C2_PLC_like"/>
    <property type="match status" value="1"/>
</dbReference>
<comment type="catalytic activity">
    <reaction evidence="4">
        <text>a 1,2-diacyl-sn-glycero-3-phospho-(1D-myo-inositol-4,5-bisphosphate) + H2O = 1D-myo-inositol 1,4,5-trisphosphate + a 1,2-diacyl-sn-glycerol + H(+)</text>
        <dbReference type="Rhea" id="RHEA:33179"/>
        <dbReference type="ChEBI" id="CHEBI:15377"/>
        <dbReference type="ChEBI" id="CHEBI:15378"/>
        <dbReference type="ChEBI" id="CHEBI:17815"/>
        <dbReference type="ChEBI" id="CHEBI:58456"/>
        <dbReference type="ChEBI" id="CHEBI:203600"/>
        <dbReference type="EC" id="3.1.4.11"/>
    </reaction>
</comment>
<dbReference type="InterPro" id="IPR001192">
    <property type="entry name" value="PI-PLC_fam"/>
</dbReference>
<dbReference type="SMART" id="SM00149">
    <property type="entry name" value="PLCYc"/>
    <property type="match status" value="1"/>
</dbReference>
<accession>A0A401RQ59</accession>
<evidence type="ECO:0000256" key="4">
    <source>
        <dbReference type="RuleBase" id="RU361133"/>
    </source>
</evidence>
<evidence type="ECO:0000259" key="7">
    <source>
        <dbReference type="PROSITE" id="PS50008"/>
    </source>
</evidence>
<dbReference type="InterPro" id="IPR000909">
    <property type="entry name" value="PLipase_C_PInositol-sp_X_dom"/>
</dbReference>
<dbReference type="AlphaFoldDB" id="A0A401RQ59"/>
<dbReference type="Gene3D" id="2.60.40.150">
    <property type="entry name" value="C2 domain"/>
    <property type="match status" value="1"/>
</dbReference>
<dbReference type="PANTHER" id="PTHR10336:SF10">
    <property type="entry name" value="1-PHOSPHATIDYLINOSITOL 4,5-BISPHOSPHATE PHOSPHODIESTERASE BETA-2"/>
    <property type="match status" value="1"/>
</dbReference>
<dbReference type="GO" id="GO:0007186">
    <property type="term" value="P:G protein-coupled receptor signaling pathway"/>
    <property type="evidence" value="ECO:0007669"/>
    <property type="project" value="TreeGrafter"/>
</dbReference>
<evidence type="ECO:0000256" key="3">
    <source>
        <dbReference type="ARBA" id="ARBA00022837"/>
    </source>
</evidence>